<accession>A0ACC5RDN6</accession>
<gene>
    <name evidence="1" type="ORF">JHL16_30540</name>
</gene>
<evidence type="ECO:0000313" key="1">
    <source>
        <dbReference type="EMBL" id="MBK1870744.1"/>
    </source>
</evidence>
<name>A0ACC5RDN6_9HYPH</name>
<proteinExistence type="predicted"/>
<organism evidence="1 2">
    <name type="scientific">Taklimakanibacter albus</name>
    <dbReference type="NCBI Taxonomy" id="2800327"/>
    <lineage>
        <taxon>Bacteria</taxon>
        <taxon>Pseudomonadati</taxon>
        <taxon>Pseudomonadota</taxon>
        <taxon>Alphaproteobacteria</taxon>
        <taxon>Hyphomicrobiales</taxon>
        <taxon>Aestuariivirgaceae</taxon>
        <taxon>Taklimakanibacter</taxon>
    </lineage>
</organism>
<comment type="caution">
    <text evidence="1">The sequence shown here is derived from an EMBL/GenBank/DDBJ whole genome shotgun (WGS) entry which is preliminary data.</text>
</comment>
<evidence type="ECO:0000313" key="2">
    <source>
        <dbReference type="Proteomes" id="UP000616151"/>
    </source>
</evidence>
<keyword evidence="2" id="KW-1185">Reference proteome</keyword>
<dbReference type="Proteomes" id="UP000616151">
    <property type="component" value="Unassembled WGS sequence"/>
</dbReference>
<sequence>MFHSWTVLFAGLAYVGLLFAVASFGDRQARGRAPGTPRPFIYALSLGVYCTSWTYFGSVGVASRSGLDFLPIYIGPILVFLVGWKLLQTIVDISKRQNITSIADFISARYGKNEMLGAIVALIAAVGIIPYISIQLKAVSFALETMMAAPGWSTAGALPLPITEDIAFFVTAAMAAFAMLFGTRHIDTTEHQDGLIMAIAVESVVKLFAFIAVGLFITFAMMGGPSALIEHVRQTADISALFSKGFAGGSWLTQTLLAMIAIMLLPRQFHVTVVENASSRDIKRAAWLFPLYLVAINIFVVPIAIAGLAHFQPGATDGDTFVLALPVLAGSPTFALIAFLGGLSAATAMVIVEAVALSIMVCNNLVMPIMLRRRMERAQIHHDMGQVLIAIRRIAIAVILLLAYSYYRMIGSTAALAQIGLISFAAVAQFAPAFFGGLVWKRGTARGAMAGVTAGFALWAYTLFLPSFADAGWIDRSLITDGPFGIGLFRPRMLFNLAFDPLTHGVIWSLLVNSAVYVAVSLLRAPSPIERMQAAVFLTRDMPLSVAPGFRLWRTAVTVGEVEATVARYLGAERTSRAFAEAAAEREIPHDRKSEADIRMLRFAEHLLASAVGTASSRLVMALLLERHSKNPRGAMKLLDDASAAIQYNRDLLQSAIDNVGQGIAVFDSEGRLVCWNERFCTLLALPADMSRIGTPLEEVIDVMLRAQAIEPARLPQMRLDRLNRITATRGPLVEHLDRRGMVLDLHASKMPEDGGYVVTFTDITQSVQAAEALKRANETLERRVEERTAELTRLNSELAHAKSEAEAANLGKTRFIAAASHDILQPLNAARLFTASLVERKVRGESGELVRNVDASLGAVEDILSALLDISRLDAGALKPEPSVFLIDDLLKALKLEFAPAALERGLTLTVIPCSLVVHTDRRMLRRVLQNLVSNAIKYTRSGRVLMGCRRKGDALRIEVHDSGPGIAEHSQAVIFQEFERLGQDKGVEPGLGLGLSIVERIARMLNHPLRLVSRPGHGSCFAITVPRAARTELVETSPRAASRLSNRIGGLTIFVVDNEPQILEAMQALLGGWDARVITARSAAEALDRFAAEADRVDVILADYHLHSDDGLKLIERLRSRAGRQVPAILITADRSRLVQENAAEQGVQYLRKPVKPAALRAALAQFAAQAQAAE</sequence>
<dbReference type="EMBL" id="JAENHL010000008">
    <property type="protein sequence ID" value="MBK1870744.1"/>
    <property type="molecule type" value="Genomic_DNA"/>
</dbReference>
<reference evidence="1" key="1">
    <citation type="submission" date="2021-01" db="EMBL/GenBank/DDBJ databases">
        <authorList>
            <person name="Sun Q."/>
        </authorList>
    </citation>
    <scope>NUCLEOTIDE SEQUENCE</scope>
    <source>
        <strain evidence="1">YIM B02566</strain>
    </source>
</reference>
<protein>
    <submittedName>
        <fullName evidence="1">PAS-domain containing protein</fullName>
    </submittedName>
</protein>